<dbReference type="Gene3D" id="3.40.50.1000">
    <property type="entry name" value="HAD superfamily/HAD-like"/>
    <property type="match status" value="2"/>
</dbReference>
<dbReference type="PANTHER" id="PTHR19288">
    <property type="entry name" value="4-NITROPHENYLPHOSPHATASE-RELATED"/>
    <property type="match status" value="1"/>
</dbReference>
<organism evidence="1 2">
    <name type="scientific">Aurantiacibacter xanthus</name>
    <dbReference type="NCBI Taxonomy" id="1784712"/>
    <lineage>
        <taxon>Bacteria</taxon>
        <taxon>Pseudomonadati</taxon>
        <taxon>Pseudomonadota</taxon>
        <taxon>Alphaproteobacteria</taxon>
        <taxon>Sphingomonadales</taxon>
        <taxon>Erythrobacteraceae</taxon>
        <taxon>Aurantiacibacter</taxon>
    </lineage>
</organism>
<evidence type="ECO:0000313" key="1">
    <source>
        <dbReference type="EMBL" id="RIV84886.1"/>
    </source>
</evidence>
<dbReference type="Pfam" id="PF13344">
    <property type="entry name" value="Hydrolase_6"/>
    <property type="match status" value="1"/>
</dbReference>
<dbReference type="PANTHER" id="PTHR19288:SF46">
    <property type="entry name" value="HALOACID DEHALOGENASE-LIKE HYDROLASE DOMAIN-CONTAINING PROTEIN 2"/>
    <property type="match status" value="1"/>
</dbReference>
<protein>
    <submittedName>
        <fullName evidence="1">Haloacid dehalogenase</fullName>
    </submittedName>
</protein>
<dbReference type="InterPro" id="IPR006357">
    <property type="entry name" value="HAD-SF_hydro_IIA"/>
</dbReference>
<accession>A0A3A1P4R0</accession>
<dbReference type="GO" id="GO:0005737">
    <property type="term" value="C:cytoplasm"/>
    <property type="evidence" value="ECO:0007669"/>
    <property type="project" value="TreeGrafter"/>
</dbReference>
<dbReference type="Pfam" id="PF13242">
    <property type="entry name" value="Hydrolase_like"/>
    <property type="match status" value="1"/>
</dbReference>
<dbReference type="SUPFAM" id="SSF56784">
    <property type="entry name" value="HAD-like"/>
    <property type="match status" value="1"/>
</dbReference>
<comment type="caution">
    <text evidence="1">The sequence shown here is derived from an EMBL/GenBank/DDBJ whole genome shotgun (WGS) entry which is preliminary data.</text>
</comment>
<dbReference type="EMBL" id="QXFM01000102">
    <property type="protein sequence ID" value="RIV84886.1"/>
    <property type="molecule type" value="Genomic_DNA"/>
</dbReference>
<gene>
    <name evidence="1" type="ORF">D2V17_11295</name>
</gene>
<dbReference type="GO" id="GO:0016791">
    <property type="term" value="F:phosphatase activity"/>
    <property type="evidence" value="ECO:0007669"/>
    <property type="project" value="TreeGrafter"/>
</dbReference>
<sequence>MDGTLVLGDAASGGHQSLPGAAALLSELRVRGTPFRVFTNGTAKPPEVYASSLRHAGLDVADHEMMTPSTAAAAWFVAKGIKRVRVLGLAGVQAPLIEAGLDVIGPSEKAEGVEAVYTGWFREFTFPDLEAAYKDVWAGAMLTTASNVPFFATAGGRAIGASYAINAMIRAMTGKRAKVLGKPSREALRSALTLMKLPVSAEASTVIVGDDPALEMRMARSAGAIGVAVTTGLCSRDDFMARGSPERADAILPGLQPILEALN</sequence>
<name>A0A3A1P4R0_9SPHN</name>
<dbReference type="OrthoDB" id="9810449at2"/>
<proteinExistence type="predicted"/>
<keyword evidence="2" id="KW-1185">Reference proteome</keyword>
<evidence type="ECO:0000313" key="2">
    <source>
        <dbReference type="Proteomes" id="UP000265366"/>
    </source>
</evidence>
<dbReference type="AlphaFoldDB" id="A0A3A1P4R0"/>
<dbReference type="Proteomes" id="UP000265366">
    <property type="component" value="Unassembled WGS sequence"/>
</dbReference>
<dbReference type="InterPro" id="IPR036412">
    <property type="entry name" value="HAD-like_sf"/>
</dbReference>
<dbReference type="InterPro" id="IPR023214">
    <property type="entry name" value="HAD_sf"/>
</dbReference>
<reference evidence="1 2" key="1">
    <citation type="submission" date="2018-08" db="EMBL/GenBank/DDBJ databases">
        <title>Erythrobacter zhengii sp.nov., a bacterium isolated from deep-sea sediment.</title>
        <authorList>
            <person name="Fang C."/>
            <person name="Wu Y.-H."/>
            <person name="Sun C."/>
            <person name="Wang H."/>
            <person name="Cheng H."/>
            <person name="Meng F.-X."/>
            <person name="Wang C.-S."/>
            <person name="Xu X.-W."/>
        </authorList>
    </citation>
    <scope>NUCLEOTIDE SEQUENCE [LARGE SCALE GENOMIC DNA]</scope>
    <source>
        <strain evidence="1 2">CCTCC AB 2015396</strain>
    </source>
</reference>